<sequence length="453" mass="50465">MEKPKIKKLTKDKVQDVLNESNGKAVLDLTYRGIAAMDAHACDDLTVKKIDLSHNKLTRFNFAMAMPLTQLKITSNLLTDSGVADVSFCKQLITLDLSDNKLSRLPGASLRHCTHLKALVLTNNAITTLEWLPSMAQLTSLIVSHNRISEISEKALGKVKGLTKLSISHNKLKELPDLAVLENLSELRISNNQLTALPENLAKNRNLKIIDACHNAVDTWDGLENLSSLKNLKQLNLKGNPLCGQPLDPKSTIEDDAEKKEKKALDKKNKLYNFKMKRLFQGLIVRDGNRVLDKRTHGYVAPPKPDEEEKKLKRKFEKAQKKANKAKENSSEEKKSSKDDQEDNEESASKRQKVSKKKSKQEKPPKDDKPAKDDTSTQNTSTFLMDQSNDSSKSTNQDKKKSSKKDKYAKDSGVLGVVQVKKAKKSTVKSVPIDVTHLTTTTDVGMGGDSAWD</sequence>
<dbReference type="Gene3D" id="3.80.10.10">
    <property type="entry name" value="Ribonuclease Inhibitor"/>
    <property type="match status" value="2"/>
</dbReference>
<evidence type="ECO:0000313" key="4">
    <source>
        <dbReference type="EMBL" id="OQS00289.1"/>
    </source>
</evidence>
<dbReference type="Proteomes" id="UP000243217">
    <property type="component" value="Unassembled WGS sequence"/>
</dbReference>
<dbReference type="InterPro" id="IPR001611">
    <property type="entry name" value="Leu-rich_rpt"/>
</dbReference>
<dbReference type="GO" id="GO:0005737">
    <property type="term" value="C:cytoplasm"/>
    <property type="evidence" value="ECO:0007669"/>
    <property type="project" value="TreeGrafter"/>
</dbReference>
<dbReference type="PROSITE" id="PS51450">
    <property type="entry name" value="LRR"/>
    <property type="match status" value="2"/>
</dbReference>
<dbReference type="AlphaFoldDB" id="A0A1V9ZQN7"/>
<dbReference type="PANTHER" id="PTHR15454">
    <property type="entry name" value="NISCHARIN RELATED"/>
    <property type="match status" value="1"/>
</dbReference>
<dbReference type="Pfam" id="PF13855">
    <property type="entry name" value="LRR_8"/>
    <property type="match status" value="1"/>
</dbReference>
<evidence type="ECO:0000313" key="5">
    <source>
        <dbReference type="Proteomes" id="UP000243217"/>
    </source>
</evidence>
<feature type="region of interest" description="Disordered" evidence="3">
    <location>
        <begin position="295"/>
        <end position="412"/>
    </location>
</feature>
<protein>
    <submittedName>
        <fullName evidence="4">Uncharacterized protein</fullName>
    </submittedName>
</protein>
<dbReference type="SMART" id="SM00364">
    <property type="entry name" value="LRR_BAC"/>
    <property type="match status" value="4"/>
</dbReference>
<dbReference type="SUPFAM" id="SSF52058">
    <property type="entry name" value="L domain-like"/>
    <property type="match status" value="1"/>
</dbReference>
<dbReference type="STRING" id="74557.A0A1V9ZQN7"/>
<feature type="compositionally biased region" description="Basic and acidic residues" evidence="3">
    <location>
        <begin position="304"/>
        <end position="339"/>
    </location>
</feature>
<organism evidence="4 5">
    <name type="scientific">Thraustotheca clavata</name>
    <dbReference type="NCBI Taxonomy" id="74557"/>
    <lineage>
        <taxon>Eukaryota</taxon>
        <taxon>Sar</taxon>
        <taxon>Stramenopiles</taxon>
        <taxon>Oomycota</taxon>
        <taxon>Saprolegniomycetes</taxon>
        <taxon>Saprolegniales</taxon>
        <taxon>Achlyaceae</taxon>
        <taxon>Thraustotheca</taxon>
    </lineage>
</organism>
<keyword evidence="1" id="KW-0433">Leucine-rich repeat</keyword>
<dbReference type="InterPro" id="IPR003591">
    <property type="entry name" value="Leu-rich_rpt_typical-subtyp"/>
</dbReference>
<keyword evidence="5" id="KW-1185">Reference proteome</keyword>
<gene>
    <name evidence="4" type="ORF">THRCLA_06052</name>
</gene>
<dbReference type="PRINTS" id="PR00019">
    <property type="entry name" value="LEURICHRPT"/>
</dbReference>
<dbReference type="OrthoDB" id="1517790at2759"/>
<keyword evidence="2" id="KW-0677">Repeat</keyword>
<evidence type="ECO:0000256" key="1">
    <source>
        <dbReference type="ARBA" id="ARBA00022614"/>
    </source>
</evidence>
<feature type="compositionally biased region" description="Low complexity" evidence="3">
    <location>
        <begin position="386"/>
        <end position="395"/>
    </location>
</feature>
<feature type="compositionally biased region" description="Basic residues" evidence="3">
    <location>
        <begin position="350"/>
        <end position="360"/>
    </location>
</feature>
<dbReference type="InterPro" id="IPR032675">
    <property type="entry name" value="LRR_dom_sf"/>
</dbReference>
<feature type="compositionally biased region" description="Basic and acidic residues" evidence="3">
    <location>
        <begin position="361"/>
        <end position="375"/>
    </location>
</feature>
<accession>A0A1V9ZQN7</accession>
<comment type="caution">
    <text evidence="4">The sequence shown here is derived from an EMBL/GenBank/DDBJ whole genome shotgun (WGS) entry which is preliminary data.</text>
</comment>
<reference evidence="4 5" key="1">
    <citation type="journal article" date="2014" name="Genome Biol. Evol.">
        <title>The secreted proteins of Achlya hypogyna and Thraustotheca clavata identify the ancestral oomycete secretome and reveal gene acquisitions by horizontal gene transfer.</title>
        <authorList>
            <person name="Misner I."/>
            <person name="Blouin N."/>
            <person name="Leonard G."/>
            <person name="Richards T.A."/>
            <person name="Lane C.E."/>
        </authorList>
    </citation>
    <scope>NUCLEOTIDE SEQUENCE [LARGE SCALE GENOMIC DNA]</scope>
    <source>
        <strain evidence="4 5">ATCC 34112</strain>
    </source>
</reference>
<proteinExistence type="predicted"/>
<evidence type="ECO:0000256" key="2">
    <source>
        <dbReference type="ARBA" id="ARBA00022737"/>
    </source>
</evidence>
<evidence type="ECO:0000256" key="3">
    <source>
        <dbReference type="SAM" id="MobiDB-lite"/>
    </source>
</evidence>
<dbReference type="SMART" id="SM00369">
    <property type="entry name" value="LRR_TYP"/>
    <property type="match status" value="5"/>
</dbReference>
<feature type="compositionally biased region" description="Basic and acidic residues" evidence="3">
    <location>
        <begin position="396"/>
        <end position="410"/>
    </location>
</feature>
<dbReference type="SMART" id="SM00365">
    <property type="entry name" value="LRR_SD22"/>
    <property type="match status" value="6"/>
</dbReference>
<feature type="compositionally biased region" description="Polar residues" evidence="3">
    <location>
        <begin position="376"/>
        <end position="385"/>
    </location>
</feature>
<name>A0A1V9ZQN7_9STRA</name>
<dbReference type="Pfam" id="PF00560">
    <property type="entry name" value="LRR_1"/>
    <property type="match status" value="1"/>
</dbReference>
<dbReference type="EMBL" id="JNBS01001723">
    <property type="protein sequence ID" value="OQS00289.1"/>
    <property type="molecule type" value="Genomic_DNA"/>
</dbReference>